<protein>
    <submittedName>
        <fullName evidence="1">Uncharacterized protein</fullName>
    </submittedName>
</protein>
<dbReference type="EnsemblMetazoa" id="AMEC018940-RA">
    <property type="protein sequence ID" value="AMEC018940-PA"/>
    <property type="gene ID" value="AMEC018940"/>
</dbReference>
<dbReference type="AlphaFoldDB" id="A0A182UEI4"/>
<keyword evidence="2" id="KW-1185">Reference proteome</keyword>
<dbReference type="Proteomes" id="UP000075902">
    <property type="component" value="Unassembled WGS sequence"/>
</dbReference>
<organism evidence="1 2">
    <name type="scientific">Anopheles melas</name>
    <dbReference type="NCBI Taxonomy" id="34690"/>
    <lineage>
        <taxon>Eukaryota</taxon>
        <taxon>Metazoa</taxon>
        <taxon>Ecdysozoa</taxon>
        <taxon>Arthropoda</taxon>
        <taxon>Hexapoda</taxon>
        <taxon>Insecta</taxon>
        <taxon>Pterygota</taxon>
        <taxon>Neoptera</taxon>
        <taxon>Endopterygota</taxon>
        <taxon>Diptera</taxon>
        <taxon>Nematocera</taxon>
        <taxon>Culicoidea</taxon>
        <taxon>Culicidae</taxon>
        <taxon>Anophelinae</taxon>
        <taxon>Anopheles</taxon>
    </lineage>
</organism>
<name>A0A182UEI4_9DIPT</name>
<sequence length="129" mass="13585">MAGEPVAAAPFVLRQSSEAHRAPLGEILNRKKPPPDEGLVLPAPFTGSGWPLTASRLLGGRSLVGDASLLPPAPSAAVGFLRPLKNSDTFSMMLLRRSRSLPRLVAAPRTRTSLSGSVAPLCTRFGSEM</sequence>
<reference evidence="2" key="1">
    <citation type="submission" date="2014-01" db="EMBL/GenBank/DDBJ databases">
        <title>The Genome Sequence of Anopheles melas CM1001059_A (V2).</title>
        <authorList>
            <consortium name="The Broad Institute Genomics Platform"/>
            <person name="Neafsey D.E."/>
            <person name="Besansky N."/>
            <person name="Howell P."/>
            <person name="Walton C."/>
            <person name="Young S.K."/>
            <person name="Zeng Q."/>
            <person name="Gargeya S."/>
            <person name="Fitzgerald M."/>
            <person name="Haas B."/>
            <person name="Abouelleil A."/>
            <person name="Allen A.W."/>
            <person name="Alvarado L."/>
            <person name="Arachchi H.M."/>
            <person name="Berlin A.M."/>
            <person name="Chapman S.B."/>
            <person name="Gainer-Dewar J."/>
            <person name="Goldberg J."/>
            <person name="Griggs A."/>
            <person name="Gujja S."/>
            <person name="Hansen M."/>
            <person name="Howarth C."/>
            <person name="Imamovic A."/>
            <person name="Ireland A."/>
            <person name="Larimer J."/>
            <person name="McCowan C."/>
            <person name="Murphy C."/>
            <person name="Pearson M."/>
            <person name="Poon T.W."/>
            <person name="Priest M."/>
            <person name="Roberts A."/>
            <person name="Saif S."/>
            <person name="Shea T."/>
            <person name="Sisk P."/>
            <person name="Sykes S."/>
            <person name="Wortman J."/>
            <person name="Nusbaum C."/>
            <person name="Birren B."/>
        </authorList>
    </citation>
    <scope>NUCLEOTIDE SEQUENCE [LARGE SCALE GENOMIC DNA]</scope>
    <source>
        <strain evidence="2">CM1001059</strain>
    </source>
</reference>
<reference evidence="1" key="2">
    <citation type="submission" date="2020-05" db="UniProtKB">
        <authorList>
            <consortium name="EnsemblMetazoa"/>
        </authorList>
    </citation>
    <scope>IDENTIFICATION</scope>
    <source>
        <strain evidence="1">CM1001059</strain>
    </source>
</reference>
<accession>A0A182UEI4</accession>
<evidence type="ECO:0000313" key="1">
    <source>
        <dbReference type="EnsemblMetazoa" id="AMEC018940-PA"/>
    </source>
</evidence>
<proteinExistence type="predicted"/>
<dbReference type="VEuPathDB" id="VectorBase:AMEC018940"/>
<evidence type="ECO:0000313" key="2">
    <source>
        <dbReference type="Proteomes" id="UP000075902"/>
    </source>
</evidence>